<dbReference type="PROSITE" id="PS50893">
    <property type="entry name" value="ABC_TRANSPORTER_2"/>
    <property type="match status" value="1"/>
</dbReference>
<dbReference type="RefSeq" id="WP_344935257.1">
    <property type="nucleotide sequence ID" value="NZ_BAABDM010000003.1"/>
</dbReference>
<name>A0ABP7WS93_9GAMM</name>
<dbReference type="PANTHER" id="PTHR42788:SF19">
    <property type="entry name" value="ALIPHATIC SULFONATES IMPORT ATP-BINDING PROTEIN SSUB 2"/>
    <property type="match status" value="1"/>
</dbReference>
<reference evidence="7" key="1">
    <citation type="journal article" date="2019" name="Int. J. Syst. Evol. Microbiol.">
        <title>The Global Catalogue of Microorganisms (GCM) 10K type strain sequencing project: providing services to taxonomists for standard genome sequencing and annotation.</title>
        <authorList>
            <consortium name="The Broad Institute Genomics Platform"/>
            <consortium name="The Broad Institute Genome Sequencing Center for Infectious Disease"/>
            <person name="Wu L."/>
            <person name="Ma J."/>
        </authorList>
    </citation>
    <scope>NUCLEOTIDE SEQUENCE [LARGE SCALE GENOMIC DNA]</scope>
    <source>
        <strain evidence="7">JCM 17304</strain>
    </source>
</reference>
<keyword evidence="2" id="KW-0813">Transport</keyword>
<comment type="similarity">
    <text evidence="1">Belongs to the ABC transporter superfamily.</text>
</comment>
<dbReference type="InterPro" id="IPR050166">
    <property type="entry name" value="ABC_transporter_ATP-bind"/>
</dbReference>
<dbReference type="Proteomes" id="UP001500392">
    <property type="component" value="Unassembled WGS sequence"/>
</dbReference>
<keyword evidence="7" id="KW-1185">Reference proteome</keyword>
<dbReference type="InterPro" id="IPR027417">
    <property type="entry name" value="P-loop_NTPase"/>
</dbReference>
<keyword evidence="4 6" id="KW-0067">ATP-binding</keyword>
<dbReference type="PANTHER" id="PTHR42788">
    <property type="entry name" value="TAURINE IMPORT ATP-BINDING PROTEIN-RELATED"/>
    <property type="match status" value="1"/>
</dbReference>
<proteinExistence type="inferred from homology"/>
<organism evidence="6 7">
    <name type="scientific">Zhongshania borealis</name>
    <dbReference type="NCBI Taxonomy" id="889488"/>
    <lineage>
        <taxon>Bacteria</taxon>
        <taxon>Pseudomonadati</taxon>
        <taxon>Pseudomonadota</taxon>
        <taxon>Gammaproteobacteria</taxon>
        <taxon>Cellvibrionales</taxon>
        <taxon>Spongiibacteraceae</taxon>
        <taxon>Zhongshania</taxon>
    </lineage>
</organism>
<evidence type="ECO:0000313" key="6">
    <source>
        <dbReference type="EMBL" id="GAA4095485.1"/>
    </source>
</evidence>
<dbReference type="InterPro" id="IPR003439">
    <property type="entry name" value="ABC_transporter-like_ATP-bd"/>
</dbReference>
<sequence length="243" mass="26951">MMNVHIAEKRYPNASVPIIKDLRFALNSGEFVAIVGPSGAGKSSLLNLIAGIDCKFEGSIRDQRTSLTPLNVGMMFQEARLMPWLTLLENVCLVSESQKSTLTIQRAHTLLNDVGLAGLADQYPNQLSGGMQRRVALARALMAEPDIMLLDEPLVSLDQPAAAELRELLLSVWQARQFTVVYVTHQLDEAVALADRILFLSTSPARVIREEIIELPRPRRRQDIDALNIDLADRVDLLNGRMA</sequence>
<dbReference type="InterPro" id="IPR003593">
    <property type="entry name" value="AAA+_ATPase"/>
</dbReference>
<accession>A0ABP7WS93</accession>
<dbReference type="GO" id="GO:0005524">
    <property type="term" value="F:ATP binding"/>
    <property type="evidence" value="ECO:0007669"/>
    <property type="project" value="UniProtKB-KW"/>
</dbReference>
<feature type="domain" description="ABC transporter" evidence="5">
    <location>
        <begin position="4"/>
        <end position="227"/>
    </location>
</feature>
<evidence type="ECO:0000256" key="1">
    <source>
        <dbReference type="ARBA" id="ARBA00005417"/>
    </source>
</evidence>
<evidence type="ECO:0000313" key="7">
    <source>
        <dbReference type="Proteomes" id="UP001500392"/>
    </source>
</evidence>
<gene>
    <name evidence="6" type="ORF">GCM10022414_19590</name>
</gene>
<evidence type="ECO:0000259" key="5">
    <source>
        <dbReference type="PROSITE" id="PS50893"/>
    </source>
</evidence>
<evidence type="ECO:0000256" key="3">
    <source>
        <dbReference type="ARBA" id="ARBA00022741"/>
    </source>
</evidence>
<dbReference type="PROSITE" id="PS00211">
    <property type="entry name" value="ABC_TRANSPORTER_1"/>
    <property type="match status" value="1"/>
</dbReference>
<dbReference type="Pfam" id="PF00005">
    <property type="entry name" value="ABC_tran"/>
    <property type="match status" value="1"/>
</dbReference>
<comment type="caution">
    <text evidence="6">The sequence shown here is derived from an EMBL/GenBank/DDBJ whole genome shotgun (WGS) entry which is preliminary data.</text>
</comment>
<evidence type="ECO:0000256" key="2">
    <source>
        <dbReference type="ARBA" id="ARBA00022448"/>
    </source>
</evidence>
<dbReference type="SUPFAM" id="SSF52540">
    <property type="entry name" value="P-loop containing nucleoside triphosphate hydrolases"/>
    <property type="match status" value="1"/>
</dbReference>
<dbReference type="Gene3D" id="3.40.50.300">
    <property type="entry name" value="P-loop containing nucleotide triphosphate hydrolases"/>
    <property type="match status" value="1"/>
</dbReference>
<evidence type="ECO:0000256" key="4">
    <source>
        <dbReference type="ARBA" id="ARBA00022840"/>
    </source>
</evidence>
<protein>
    <submittedName>
        <fullName evidence="6">ABC transporter ATP-binding protein</fullName>
    </submittedName>
</protein>
<dbReference type="EMBL" id="BAABDM010000003">
    <property type="protein sequence ID" value="GAA4095485.1"/>
    <property type="molecule type" value="Genomic_DNA"/>
</dbReference>
<dbReference type="SMART" id="SM00382">
    <property type="entry name" value="AAA"/>
    <property type="match status" value="1"/>
</dbReference>
<keyword evidence="3" id="KW-0547">Nucleotide-binding</keyword>
<dbReference type="InterPro" id="IPR017871">
    <property type="entry name" value="ABC_transporter-like_CS"/>
</dbReference>